<keyword evidence="2" id="KW-0238">DNA-binding</keyword>
<dbReference type="Pfam" id="PF00352">
    <property type="entry name" value="TBP"/>
    <property type="match status" value="1"/>
</dbReference>
<proteinExistence type="inferred from homology"/>
<evidence type="ECO:0000256" key="2">
    <source>
        <dbReference type="ARBA" id="ARBA00023125"/>
    </source>
</evidence>
<evidence type="ECO:0000313" key="4">
    <source>
        <dbReference type="EMBL" id="AYV76298.1"/>
    </source>
</evidence>
<dbReference type="Gene3D" id="3.30.310.10">
    <property type="entry name" value="TATA-Binding Protein"/>
    <property type="match status" value="2"/>
</dbReference>
<comment type="similarity">
    <text evidence="1">Belongs to the TBP family.</text>
</comment>
<dbReference type="GO" id="GO:0003677">
    <property type="term" value="F:DNA binding"/>
    <property type="evidence" value="ECO:0007669"/>
    <property type="project" value="UniProtKB-KW"/>
</dbReference>
<dbReference type="InterPro" id="IPR012295">
    <property type="entry name" value="TBP_dom_sf"/>
</dbReference>
<accession>A0A3G4ZN63</accession>
<reference evidence="4" key="1">
    <citation type="submission" date="2018-10" db="EMBL/GenBank/DDBJ databases">
        <title>Hidden diversity of soil giant viruses.</title>
        <authorList>
            <person name="Schulz F."/>
            <person name="Alteio L."/>
            <person name="Goudeau D."/>
            <person name="Ryan E.M."/>
            <person name="Malmstrom R.R."/>
            <person name="Blanchard J."/>
            <person name="Woyke T."/>
        </authorList>
    </citation>
    <scope>NUCLEOTIDE SEQUENCE</scope>
    <source>
        <strain evidence="4">TEV1</strain>
    </source>
</reference>
<organism evidence="4">
    <name type="scientific">Terrestrivirus sp</name>
    <dbReference type="NCBI Taxonomy" id="2487775"/>
    <lineage>
        <taxon>Viruses</taxon>
        <taxon>Varidnaviria</taxon>
        <taxon>Bamfordvirae</taxon>
        <taxon>Nucleocytoviricota</taxon>
        <taxon>Megaviricetes</taxon>
        <taxon>Imitervirales</taxon>
        <taxon>Mimiviridae</taxon>
        <taxon>Klosneuvirinae</taxon>
    </lineage>
</organism>
<dbReference type="EMBL" id="MK071983">
    <property type="protein sequence ID" value="AYV76298.1"/>
    <property type="molecule type" value="Genomic_DNA"/>
</dbReference>
<protein>
    <submittedName>
        <fullName evidence="4">Uncharacterized protein</fullName>
    </submittedName>
</protein>
<sequence>MNNINEVLPVNYFDNLPDNIKILMISLACKIDSKLNILNVMNKIKNSNNPNFMQVYHLTHIIKLKTIKKVNVIINKKNGLMTIAARSVENIHETINEMIDICKDTEFTIDGLYDFKIINFNFSIESHVIFFDLNKIYKQLKTKNYDCKYAPTVHAGIYIVHNNKITGTRILTNIFKSGNVLTTGAKRREDIIEIYNFTKLNCFYDFDFNLNLISQISTNDVNHVNNVNNVNNVNDVNDVNNVNNVNDTQDYDLININMEIEI</sequence>
<dbReference type="InterPro" id="IPR000814">
    <property type="entry name" value="TBP"/>
</dbReference>
<name>A0A3G4ZN63_9VIRU</name>
<gene>
    <name evidence="4" type="ORF">Terrestrivirus5_120</name>
</gene>
<keyword evidence="3" id="KW-0804">Transcription</keyword>
<evidence type="ECO:0000256" key="1">
    <source>
        <dbReference type="ARBA" id="ARBA00005560"/>
    </source>
</evidence>
<dbReference type="SUPFAM" id="SSF55945">
    <property type="entry name" value="TATA-box binding protein-like"/>
    <property type="match status" value="1"/>
</dbReference>
<evidence type="ECO:0000256" key="3">
    <source>
        <dbReference type="ARBA" id="ARBA00023163"/>
    </source>
</evidence>
<dbReference type="GO" id="GO:0006352">
    <property type="term" value="P:DNA-templated transcription initiation"/>
    <property type="evidence" value="ECO:0007669"/>
    <property type="project" value="InterPro"/>
</dbReference>